<feature type="transmembrane region" description="Helical" evidence="1">
    <location>
        <begin position="85"/>
        <end position="104"/>
    </location>
</feature>
<dbReference type="Gene3D" id="2.30.42.10">
    <property type="match status" value="1"/>
</dbReference>
<accession>A0A8R1DNX8</accession>
<keyword evidence="1" id="KW-1133">Transmembrane helix</keyword>
<dbReference type="EnsemblMetazoa" id="CJA07011.1">
    <property type="protein sequence ID" value="CJA07011.1"/>
    <property type="gene ID" value="WBGene00126215"/>
</dbReference>
<name>A0A8R1DNX8_CAEJA</name>
<keyword evidence="1" id="KW-0812">Transmembrane</keyword>
<evidence type="ECO:0000313" key="4">
    <source>
        <dbReference type="Proteomes" id="UP000005237"/>
    </source>
</evidence>
<evidence type="ECO:0000313" key="3">
    <source>
        <dbReference type="EnsemblMetazoa" id="CJA07011.1"/>
    </source>
</evidence>
<dbReference type="InterPro" id="IPR036034">
    <property type="entry name" value="PDZ_sf"/>
</dbReference>
<dbReference type="AlphaFoldDB" id="A0A8R1DNX8"/>
<keyword evidence="1" id="KW-0472">Membrane</keyword>
<protein>
    <submittedName>
        <fullName evidence="3">PDZ domain-containing protein</fullName>
    </submittedName>
</protein>
<dbReference type="Pfam" id="PF00595">
    <property type="entry name" value="PDZ"/>
    <property type="match status" value="1"/>
</dbReference>
<proteinExistence type="predicted"/>
<reference evidence="4" key="1">
    <citation type="submission" date="2010-08" db="EMBL/GenBank/DDBJ databases">
        <authorList>
            <consortium name="Caenorhabditis japonica Sequencing Consortium"/>
            <person name="Wilson R.K."/>
        </authorList>
    </citation>
    <scope>NUCLEOTIDE SEQUENCE [LARGE SCALE GENOMIC DNA]</scope>
    <source>
        <strain evidence="4">DF5081</strain>
    </source>
</reference>
<organism evidence="3 4">
    <name type="scientific">Caenorhabditis japonica</name>
    <dbReference type="NCBI Taxonomy" id="281687"/>
    <lineage>
        <taxon>Eukaryota</taxon>
        <taxon>Metazoa</taxon>
        <taxon>Ecdysozoa</taxon>
        <taxon>Nematoda</taxon>
        <taxon>Chromadorea</taxon>
        <taxon>Rhabditida</taxon>
        <taxon>Rhabditina</taxon>
        <taxon>Rhabditomorpha</taxon>
        <taxon>Rhabditoidea</taxon>
        <taxon>Rhabditidae</taxon>
        <taxon>Peloderinae</taxon>
        <taxon>Caenorhabditis</taxon>
    </lineage>
</organism>
<evidence type="ECO:0000256" key="1">
    <source>
        <dbReference type="SAM" id="Phobius"/>
    </source>
</evidence>
<dbReference type="PROSITE" id="PS50106">
    <property type="entry name" value="PDZ"/>
    <property type="match status" value="1"/>
</dbReference>
<keyword evidence="4" id="KW-1185">Reference proteome</keyword>
<sequence length="180" mass="20274">MVMGMFVVLLEVIRLICFGVTRKDTNLNNENFWYSAWNFVPISLELIYCTLFAIAVVSSLQLFHFLSSLGFFVHLFKKMYTTVGMFVLIFSTFWVTLSVIHVSLSRLALAKKTMSNGIFIRNISQDSAAAQEGTLRVGDRLVSLDGEAVEGFQPSTVLEKLKLVQGPVIITVTREHSLDR</sequence>
<feature type="domain" description="PDZ" evidence="2">
    <location>
        <begin position="117"/>
        <end position="176"/>
    </location>
</feature>
<dbReference type="SUPFAM" id="SSF50156">
    <property type="entry name" value="PDZ domain-like"/>
    <property type="match status" value="1"/>
</dbReference>
<dbReference type="Proteomes" id="UP000005237">
    <property type="component" value="Unassembled WGS sequence"/>
</dbReference>
<dbReference type="SMART" id="SM00228">
    <property type="entry name" value="PDZ"/>
    <property type="match status" value="1"/>
</dbReference>
<reference evidence="3" key="2">
    <citation type="submission" date="2022-06" db="UniProtKB">
        <authorList>
            <consortium name="EnsemblMetazoa"/>
        </authorList>
    </citation>
    <scope>IDENTIFICATION</scope>
    <source>
        <strain evidence="3">DF5081</strain>
    </source>
</reference>
<evidence type="ECO:0000259" key="2">
    <source>
        <dbReference type="PROSITE" id="PS50106"/>
    </source>
</evidence>
<dbReference type="InterPro" id="IPR001478">
    <property type="entry name" value="PDZ"/>
</dbReference>